<dbReference type="AlphaFoldDB" id="A0A076LNQ2"/>
<organism evidence="1 2">
    <name type="scientific">Edwardsiella anguillarum ET080813</name>
    <dbReference type="NCBI Taxonomy" id="667120"/>
    <lineage>
        <taxon>Bacteria</taxon>
        <taxon>Pseudomonadati</taxon>
        <taxon>Pseudomonadota</taxon>
        <taxon>Gammaproteobacteria</taxon>
        <taxon>Enterobacterales</taxon>
        <taxon>Hafniaceae</taxon>
        <taxon>Edwardsiella</taxon>
    </lineage>
</organism>
<accession>A0A076LNQ2</accession>
<protein>
    <submittedName>
        <fullName evidence="1">Uncharacterized protein</fullName>
    </submittedName>
</protein>
<dbReference type="Proteomes" id="UP000028681">
    <property type="component" value="Chromosome"/>
</dbReference>
<evidence type="ECO:0000313" key="2">
    <source>
        <dbReference type="Proteomes" id="UP000028681"/>
    </source>
</evidence>
<proteinExistence type="predicted"/>
<dbReference type="GeneID" id="33941175"/>
<dbReference type="HOGENOM" id="CLU_143389_0_0_6"/>
<sequence>MSDLYRSVGKQERVCFDYTHFLSASCNKRWRFVDAICGVMPLFGMVTRDTAQSKRSTQSARIRQLALQVLSTQVSDETNILRLIELVNHQGLPEIEIQLPYALEESQLSAIRAQSVIPVRIEPRGERLLIALK</sequence>
<dbReference type="EMBL" id="CP006664">
    <property type="protein sequence ID" value="AIJ10210.1"/>
    <property type="molecule type" value="Genomic_DNA"/>
</dbReference>
<dbReference type="KEGG" id="ete:ETEE_3798"/>
<evidence type="ECO:0000313" key="1">
    <source>
        <dbReference type="EMBL" id="AIJ10210.1"/>
    </source>
</evidence>
<reference evidence="1 2" key="1">
    <citation type="journal article" date="2012" name="PLoS ONE">
        <title>Edwardsiella comparative phylogenomics reveal the new intra/inter-species taxonomic relationships, virulence evolution and niche adaptation mechanisms.</title>
        <authorList>
            <person name="Yang M."/>
            <person name="Lv Y."/>
            <person name="Xiao J."/>
            <person name="Wu H."/>
            <person name="Zheng H."/>
            <person name="Liu Q."/>
            <person name="Zhang Y."/>
            <person name="Wang Q."/>
        </authorList>
    </citation>
    <scope>NUCLEOTIDE SEQUENCE [LARGE SCALE GENOMIC DNA]</scope>
    <source>
        <strain evidence="2">080813</strain>
    </source>
</reference>
<gene>
    <name evidence="1" type="ORF">ETEE_3798</name>
</gene>
<name>A0A076LNQ2_9GAMM</name>
<dbReference type="RefSeq" id="WP_034163405.1">
    <property type="nucleotide sequence ID" value="NZ_CP006664.1"/>
</dbReference>